<evidence type="ECO:0008006" key="3">
    <source>
        <dbReference type="Google" id="ProtNLM"/>
    </source>
</evidence>
<keyword evidence="2" id="KW-1185">Reference proteome</keyword>
<sequence length="235" mass="24392">MPAVSLSLRVLTGAIITALTISGCQTLDDAGRVIGRADLVNDLAARLDRSNELTYSADYQLPGGRTASISQSQDPLRAAYVYPGGKLTVTADATMECDTGGKKPTCTLTAPPAPNSKPAVTVYSEMNKRGLVTPPVVVGLLTAAALDPEAVIKQNDTTVAGRHATCVRVQGLSDAAASAFDACITSEGTLGSFTGTVDGADLEVTMSRYREAVETGVFEMPVGAGVVDRRPTQQE</sequence>
<proteinExistence type="predicted"/>
<dbReference type="Proteomes" id="UP001332243">
    <property type="component" value="Unassembled WGS sequence"/>
</dbReference>
<dbReference type="EMBL" id="JAZGQK010000036">
    <property type="protein sequence ID" value="MEE6263361.1"/>
    <property type="molecule type" value="Genomic_DNA"/>
</dbReference>
<comment type="caution">
    <text evidence="1">The sequence shown here is derived from an EMBL/GenBank/DDBJ whole genome shotgun (WGS) entry which is preliminary data.</text>
</comment>
<gene>
    <name evidence="1" type="ORF">V1633_33275</name>
</gene>
<reference evidence="1 2" key="1">
    <citation type="submission" date="2024-01" db="EMBL/GenBank/DDBJ databases">
        <title>Genome insights into Plantactinospora sonchi sp. nov.</title>
        <authorList>
            <person name="Wang L."/>
        </authorList>
    </citation>
    <scope>NUCLEOTIDE SEQUENCE [LARGE SCALE GENOMIC DNA]</scope>
    <source>
        <strain evidence="1 2">NEAU-QY2</strain>
    </source>
</reference>
<name>A0ABU7S4B2_9ACTN</name>
<evidence type="ECO:0000313" key="2">
    <source>
        <dbReference type="Proteomes" id="UP001332243"/>
    </source>
</evidence>
<protein>
    <recommendedName>
        <fullName evidence="3">Lipoprotein</fullName>
    </recommendedName>
</protein>
<evidence type="ECO:0000313" key="1">
    <source>
        <dbReference type="EMBL" id="MEE6263361.1"/>
    </source>
</evidence>
<dbReference type="RefSeq" id="WP_331218290.1">
    <property type="nucleotide sequence ID" value="NZ_JAZGQK010000036.1"/>
</dbReference>
<organism evidence="1 2">
    <name type="scientific">Plantactinospora sonchi</name>
    <dbReference type="NCBI Taxonomy" id="1544735"/>
    <lineage>
        <taxon>Bacteria</taxon>
        <taxon>Bacillati</taxon>
        <taxon>Actinomycetota</taxon>
        <taxon>Actinomycetes</taxon>
        <taxon>Micromonosporales</taxon>
        <taxon>Micromonosporaceae</taxon>
        <taxon>Plantactinospora</taxon>
    </lineage>
</organism>
<accession>A0ABU7S4B2</accession>